<comment type="similarity">
    <text evidence="4 11">Belongs to the G-protein coupled receptor 1 family.</text>
</comment>
<organism evidence="14 15">
    <name type="scientific">Bemisia tabaci</name>
    <name type="common">Sweetpotato whitefly</name>
    <name type="synonym">Aleurodes tabaci</name>
    <dbReference type="NCBI Taxonomy" id="7038"/>
    <lineage>
        <taxon>Eukaryota</taxon>
        <taxon>Metazoa</taxon>
        <taxon>Ecdysozoa</taxon>
        <taxon>Arthropoda</taxon>
        <taxon>Hexapoda</taxon>
        <taxon>Insecta</taxon>
        <taxon>Pterygota</taxon>
        <taxon>Neoptera</taxon>
        <taxon>Paraneoptera</taxon>
        <taxon>Hemiptera</taxon>
        <taxon>Sternorrhyncha</taxon>
        <taxon>Aleyrodoidea</taxon>
        <taxon>Aleyrodidae</taxon>
        <taxon>Aleyrodinae</taxon>
        <taxon>Bemisia</taxon>
    </lineage>
</organism>
<keyword evidence="8 12" id="KW-0472">Membrane</keyword>
<dbReference type="PANTHER" id="PTHR10357">
    <property type="entry name" value="ALPHA-AMYLASE FAMILY MEMBER"/>
    <property type="match status" value="1"/>
</dbReference>
<gene>
    <name evidence="14" type="ORF">BEMITA_LOCUS210</name>
</gene>
<dbReference type="SUPFAM" id="SSF51445">
    <property type="entry name" value="(Trans)glycosidases"/>
    <property type="match status" value="1"/>
</dbReference>
<comment type="catalytic activity">
    <reaction evidence="1">
        <text>Hydrolysis of terminal, non-reducing (1-&gt;4)-linked alpha-D-glucose residues with release of alpha-D-glucose.</text>
        <dbReference type="EC" id="3.2.1.20"/>
    </reaction>
</comment>
<evidence type="ECO:0000256" key="3">
    <source>
        <dbReference type="ARBA" id="ARBA00008061"/>
    </source>
</evidence>
<proteinExistence type="inferred from homology"/>
<dbReference type="InterPro" id="IPR013780">
    <property type="entry name" value="Glyco_hydro_b"/>
</dbReference>
<dbReference type="EC" id="3.2.1.20" evidence="5"/>
<keyword evidence="15" id="KW-1185">Reference proteome</keyword>
<feature type="transmembrane region" description="Helical" evidence="12">
    <location>
        <begin position="204"/>
        <end position="223"/>
    </location>
</feature>
<dbReference type="GO" id="GO:0005975">
    <property type="term" value="P:carbohydrate metabolic process"/>
    <property type="evidence" value="ECO:0007669"/>
    <property type="project" value="InterPro"/>
</dbReference>
<evidence type="ECO:0000256" key="11">
    <source>
        <dbReference type="RuleBase" id="RU000688"/>
    </source>
</evidence>
<feature type="transmembrane region" description="Helical" evidence="12">
    <location>
        <begin position="305"/>
        <end position="324"/>
    </location>
</feature>
<feature type="transmembrane region" description="Helical" evidence="12">
    <location>
        <begin position="85"/>
        <end position="104"/>
    </location>
</feature>
<dbReference type="InterPro" id="IPR045857">
    <property type="entry name" value="O16G_dom_2"/>
</dbReference>
<dbReference type="InterPro" id="IPR017452">
    <property type="entry name" value="GPCR_Rhodpsn_7TM"/>
</dbReference>
<dbReference type="InterPro" id="IPR006047">
    <property type="entry name" value="GH13_cat_dom"/>
</dbReference>
<reference evidence="14" key="1">
    <citation type="submission" date="2021-12" db="EMBL/GenBank/DDBJ databases">
        <authorList>
            <person name="King R."/>
        </authorList>
    </citation>
    <scope>NUCLEOTIDE SEQUENCE</scope>
</reference>
<keyword evidence="11" id="KW-0675">Receptor</keyword>
<feature type="transmembrane region" description="Helical" evidence="12">
    <location>
        <begin position="266"/>
        <end position="293"/>
    </location>
</feature>
<feature type="transmembrane region" description="Helical" evidence="12">
    <location>
        <begin position="158"/>
        <end position="177"/>
    </location>
</feature>
<sequence length="971" mass="111548">MMVAMNASLCAEAAGSPSMADDGGREPCSAPAPTLTEERLIRSVILLAMALVSYTSNVYVLIALKFSRFKPKSKSMAFLQFHLSIADLLVTIFCLTGDSIWGLSVQWKVGNALCKFFKFGQMLSLHLSTFILVHIGIDRFMAVRYPIRSISKNTTSRAICGIWILSTILSLPQIFIFRVTKGPFNEEFYQCVTHGFYQEPWQELVYPVFNIFTMFVLPLALLVNSYTNTIMIIARSSRNITVPNGDLVVGNENRRQFLERAKMKSFWMATVIILVFIIFWTPYYTMMIILLFLRPDSQIGERLKSWIFFFGMPISLVNPFIYGLTRLRKPEFKNQFNSSGRSWTSCNQTKLPESSSMPPDQHKALMSDEVNFVKNKSRVSCKSFVVMLLEIMCKFTAALMIIGLVTEFHAESAVLEQKPLDWWQRGVFYQIYPRSFKDSNGDGVGDLRGIAEKVWYLKDLGVSAIWFNPIFDSPGLDLGYDISNYTRIDPLFGTLEDLEYLRDALHKAGIRLLLDFVPNHTSDEHPWFQWSIKKVDPYTNYYVWKDAKMVNGQRKPPTNWISEFGGSMWKWNDERQQYFLHQFHQKQPDLNYECKELVQEMMDVVRFWLDRGVDGLRLDAINFMFEDPLWRDQELLAPDLDPNFFLNYNRSRTMDQPATYEMVTRFREIFDSYSKKDGRTRVMMTEAYTTLDKTLGFYQYNGKPGAHMPFNFFFITHVNGRSPAKDYQRAIQGWMQGMPAGHSANWVIGNHDNHRIAARYGTDLVDGMNMIALLLPGTGNTYYGDEIGMDDAAIRFDEGFSTSMKTWLPVNSNFWRLNLKEQMQSNEKSHYKVYKRLMDVRKTDTMLYGDVETYVLAKWVFAFTRRLTGSDTYVVVVNLGSDTTSVDLSAFMSDLPETLTVHTGSVNTQYDPNDKVPTGVFYMRPKASILLTTAQEVPPAAYSDSKTSGVATMTSTSIGIIVFLFTHRLLL</sequence>
<dbReference type="FunFam" id="3.90.400.10:FF:000001">
    <property type="entry name" value="Maltase A3, isoform A"/>
    <property type="match status" value="1"/>
</dbReference>
<dbReference type="Proteomes" id="UP001152759">
    <property type="component" value="Unassembled WGS sequence"/>
</dbReference>
<dbReference type="GO" id="GO:0016020">
    <property type="term" value="C:membrane"/>
    <property type="evidence" value="ECO:0007669"/>
    <property type="project" value="UniProtKB-SubCell"/>
</dbReference>
<evidence type="ECO:0000313" key="15">
    <source>
        <dbReference type="Proteomes" id="UP001152759"/>
    </source>
</evidence>
<dbReference type="AlphaFoldDB" id="A0AAI8UV49"/>
<comment type="subcellular location">
    <subcellularLocation>
        <location evidence="2">Membrane</location>
    </subcellularLocation>
</comment>
<feature type="transmembrane region" description="Helical" evidence="12">
    <location>
        <begin position="44"/>
        <end position="64"/>
    </location>
</feature>
<comment type="caution">
    <text evidence="14">The sequence shown here is derived from an EMBL/GenBank/DDBJ whole genome shotgun (WGS) entry which is preliminary data.</text>
</comment>
<feature type="transmembrane region" description="Helical" evidence="12">
    <location>
        <begin position="384"/>
        <end position="405"/>
    </location>
</feature>
<dbReference type="InterPro" id="IPR000276">
    <property type="entry name" value="GPCR_Rhodpsn"/>
</dbReference>
<evidence type="ECO:0000256" key="5">
    <source>
        <dbReference type="ARBA" id="ARBA00012741"/>
    </source>
</evidence>
<evidence type="ECO:0000256" key="7">
    <source>
        <dbReference type="ARBA" id="ARBA00022989"/>
    </source>
</evidence>
<evidence type="ECO:0000256" key="9">
    <source>
        <dbReference type="ARBA" id="ARBA00023180"/>
    </source>
</evidence>
<feature type="transmembrane region" description="Helical" evidence="12">
    <location>
        <begin position="116"/>
        <end position="137"/>
    </location>
</feature>
<dbReference type="SMART" id="SM00642">
    <property type="entry name" value="Aamy"/>
    <property type="match status" value="1"/>
</dbReference>
<feature type="domain" description="G-protein coupled receptors family 1 profile" evidence="13">
    <location>
        <begin position="56"/>
        <end position="322"/>
    </location>
</feature>
<keyword evidence="6 11" id="KW-0812">Transmembrane</keyword>
<dbReference type="Gene3D" id="2.60.40.1180">
    <property type="entry name" value="Golgi alpha-mannosidase II"/>
    <property type="match status" value="1"/>
</dbReference>
<evidence type="ECO:0000256" key="10">
    <source>
        <dbReference type="ARBA" id="ARBA00023295"/>
    </source>
</evidence>
<keyword evidence="11" id="KW-0807">Transducer</keyword>
<dbReference type="InterPro" id="IPR017853">
    <property type="entry name" value="GH"/>
</dbReference>
<dbReference type="GO" id="GO:0004930">
    <property type="term" value="F:G protein-coupled receptor activity"/>
    <property type="evidence" value="ECO:0007669"/>
    <property type="project" value="UniProtKB-KW"/>
</dbReference>
<dbReference type="PROSITE" id="PS50262">
    <property type="entry name" value="G_PROTEIN_RECEP_F1_2"/>
    <property type="match status" value="1"/>
</dbReference>
<dbReference type="Gene3D" id="3.20.20.80">
    <property type="entry name" value="Glycosidases"/>
    <property type="match status" value="2"/>
</dbReference>
<keyword evidence="10" id="KW-0326">Glycosidase</keyword>
<evidence type="ECO:0000256" key="12">
    <source>
        <dbReference type="SAM" id="Phobius"/>
    </source>
</evidence>
<evidence type="ECO:0000256" key="1">
    <source>
        <dbReference type="ARBA" id="ARBA00001657"/>
    </source>
</evidence>
<dbReference type="EMBL" id="CAKKNF020000080">
    <property type="protein sequence ID" value="CAH0749365.1"/>
    <property type="molecule type" value="Genomic_DNA"/>
</dbReference>
<dbReference type="PROSITE" id="PS00237">
    <property type="entry name" value="G_PROTEIN_RECEP_F1_1"/>
    <property type="match status" value="1"/>
</dbReference>
<keyword evidence="7 12" id="KW-1133">Transmembrane helix</keyword>
<dbReference type="Pfam" id="PF00128">
    <property type="entry name" value="Alpha-amylase"/>
    <property type="match status" value="1"/>
</dbReference>
<keyword evidence="9" id="KW-0325">Glycoprotein</keyword>
<evidence type="ECO:0000256" key="8">
    <source>
        <dbReference type="ARBA" id="ARBA00023136"/>
    </source>
</evidence>
<keyword evidence="11" id="KW-0297">G-protein coupled receptor</keyword>
<dbReference type="Gene3D" id="1.20.1070.10">
    <property type="entry name" value="Rhodopsin 7-helix transmembrane proteins"/>
    <property type="match status" value="1"/>
</dbReference>
<dbReference type="SUPFAM" id="SSF81321">
    <property type="entry name" value="Family A G protein-coupled receptor-like"/>
    <property type="match status" value="1"/>
</dbReference>
<dbReference type="CDD" id="cd11328">
    <property type="entry name" value="AmyAc_maltase"/>
    <property type="match status" value="1"/>
</dbReference>
<protein>
    <recommendedName>
        <fullName evidence="5">alpha-glucosidase</fullName>
        <ecNumber evidence="5">3.2.1.20</ecNumber>
    </recommendedName>
</protein>
<dbReference type="GO" id="GO:0004558">
    <property type="term" value="F:alpha-1,4-glucosidase activity"/>
    <property type="evidence" value="ECO:0007669"/>
    <property type="project" value="UniProtKB-EC"/>
</dbReference>
<evidence type="ECO:0000256" key="2">
    <source>
        <dbReference type="ARBA" id="ARBA00004370"/>
    </source>
</evidence>
<evidence type="ECO:0000256" key="6">
    <source>
        <dbReference type="ARBA" id="ARBA00022692"/>
    </source>
</evidence>
<name>A0AAI8UV49_BEMTA</name>
<dbReference type="Pfam" id="PF00001">
    <property type="entry name" value="7tm_1"/>
    <property type="match status" value="1"/>
</dbReference>
<dbReference type="Gene3D" id="3.90.400.10">
    <property type="entry name" value="Oligo-1,6-glucosidase, Domain 2"/>
    <property type="match status" value="1"/>
</dbReference>
<evidence type="ECO:0000259" key="13">
    <source>
        <dbReference type="PROSITE" id="PS50262"/>
    </source>
</evidence>
<evidence type="ECO:0000313" key="14">
    <source>
        <dbReference type="EMBL" id="CAH0749365.1"/>
    </source>
</evidence>
<dbReference type="PANTHER" id="PTHR10357:SF179">
    <property type="entry name" value="NEUTRAL AND BASIC AMINO ACID TRANSPORT PROTEIN RBAT"/>
    <property type="match status" value="1"/>
</dbReference>
<evidence type="ECO:0000256" key="4">
    <source>
        <dbReference type="ARBA" id="ARBA00010663"/>
    </source>
</evidence>
<keyword evidence="10" id="KW-0378">Hydrolase</keyword>
<dbReference type="PRINTS" id="PR00237">
    <property type="entry name" value="GPCRRHODOPSN"/>
</dbReference>
<comment type="similarity">
    <text evidence="3">Belongs to the glycosyl hydrolase 13 family.</text>
</comment>
<accession>A0AAI8UV49</accession>